<evidence type="ECO:0000256" key="2">
    <source>
        <dbReference type="ARBA" id="ARBA00022747"/>
    </source>
</evidence>
<dbReference type="InterPro" id="IPR052021">
    <property type="entry name" value="Type-I_RS_S_subunit"/>
</dbReference>
<protein>
    <submittedName>
        <fullName evidence="5">Restriction endonuclease subunit S</fullName>
    </submittedName>
</protein>
<dbReference type="InterPro" id="IPR044946">
    <property type="entry name" value="Restrct_endonuc_typeI_TRD_sf"/>
</dbReference>
<dbReference type="CDD" id="cd17524">
    <property type="entry name" value="RMtype1_S_EcoUTORF5051P-TRD2-CR2_like"/>
    <property type="match status" value="1"/>
</dbReference>
<dbReference type="EMBL" id="QFXE01000005">
    <property type="protein sequence ID" value="RDH87683.1"/>
    <property type="molecule type" value="Genomic_DNA"/>
</dbReference>
<dbReference type="Proteomes" id="UP000254771">
    <property type="component" value="Unassembled WGS sequence"/>
</dbReference>
<keyword evidence="2" id="KW-0680">Restriction system</keyword>
<dbReference type="Pfam" id="PF01420">
    <property type="entry name" value="Methylase_S"/>
    <property type="match status" value="2"/>
</dbReference>
<evidence type="ECO:0000259" key="4">
    <source>
        <dbReference type="Pfam" id="PF01420"/>
    </source>
</evidence>
<dbReference type="AlphaFoldDB" id="A0A370DTQ2"/>
<sequence length="411" mass="46469">MSAQLQKPGWTVVKFGEVVKNANLVERDPEANDIERIVGLEHIDPENLHISRWNSVADGTSFTRKFVPGQTLFGKRRAYQRKVAYAEFEGICSGDILTFEPKDKKALLPELLPFICQSDSFFDHALDTSAGSLSPRTSWKALKDFEFPLPPLDEQKRIAEILWAADEALNQHQQSNNNLMSVKRTLLNRLTVRGIGQHSTQHTRLGEIPDHWRLATVEDVTSICQYGLSIPLNESGQYPILRMMNYDDGRIIANDLKYVDLDDADFTSFKVHKGDILFNRTNSADLVGKVGMFDLEGDYVFASYLVRLRADQNQILPDFLNYYLNSDLGQRRLLAYATPGVSQTNISAGNLKKVLVPLPPMEEQKQIIEILNNLERRKHLQRNHVAEAQKCLAALINNLVGVTIAEEVSHV</sequence>
<evidence type="ECO:0000256" key="1">
    <source>
        <dbReference type="ARBA" id="ARBA00010923"/>
    </source>
</evidence>
<dbReference type="GO" id="GO:0003677">
    <property type="term" value="F:DNA binding"/>
    <property type="evidence" value="ECO:0007669"/>
    <property type="project" value="UniProtKB-KW"/>
</dbReference>
<name>A0A370DTQ2_9GAMM</name>
<evidence type="ECO:0000313" key="5">
    <source>
        <dbReference type="EMBL" id="RDH87683.1"/>
    </source>
</evidence>
<dbReference type="SUPFAM" id="SSF116734">
    <property type="entry name" value="DNA methylase specificity domain"/>
    <property type="match status" value="2"/>
</dbReference>
<reference evidence="5 6" key="1">
    <citation type="journal article" date="2018" name="ISME J.">
        <title>Endosymbiont genomes yield clues of tubeworm success.</title>
        <authorList>
            <person name="Li Y."/>
            <person name="Liles M.R."/>
            <person name="Halanych K.M."/>
        </authorList>
    </citation>
    <scope>NUCLEOTIDE SEQUENCE [LARGE SCALE GENOMIC DNA]</scope>
    <source>
        <strain evidence="5">A1462</strain>
    </source>
</reference>
<evidence type="ECO:0000256" key="3">
    <source>
        <dbReference type="ARBA" id="ARBA00023125"/>
    </source>
</evidence>
<dbReference type="PANTHER" id="PTHR30408">
    <property type="entry name" value="TYPE-1 RESTRICTION ENZYME ECOKI SPECIFICITY PROTEIN"/>
    <property type="match status" value="1"/>
</dbReference>
<comment type="caution">
    <text evidence="5">The sequence shown here is derived from an EMBL/GenBank/DDBJ whole genome shotgun (WGS) entry which is preliminary data.</text>
</comment>
<dbReference type="PANTHER" id="PTHR30408:SF12">
    <property type="entry name" value="TYPE I RESTRICTION ENZYME MJAVIII SPECIFICITY SUBUNIT"/>
    <property type="match status" value="1"/>
</dbReference>
<keyword evidence="3" id="KW-0238">DNA-binding</keyword>
<comment type="similarity">
    <text evidence="1">Belongs to the type-I restriction system S methylase family.</text>
</comment>
<keyword evidence="5" id="KW-0378">Hydrolase</keyword>
<accession>A0A370DTQ2</accession>
<feature type="domain" description="Type I restriction modification DNA specificity" evidence="4">
    <location>
        <begin position="62"/>
        <end position="173"/>
    </location>
</feature>
<gene>
    <name evidence="5" type="ORF">DIZ78_03765</name>
</gene>
<keyword evidence="5" id="KW-0540">Nuclease</keyword>
<organism evidence="5 6">
    <name type="scientific">endosymbiont of Escarpia spicata</name>
    <dbReference type="NCBI Taxonomy" id="2200908"/>
    <lineage>
        <taxon>Bacteria</taxon>
        <taxon>Pseudomonadati</taxon>
        <taxon>Pseudomonadota</taxon>
        <taxon>Gammaproteobacteria</taxon>
        <taxon>sulfur-oxidizing symbionts</taxon>
    </lineage>
</organism>
<evidence type="ECO:0000313" key="6">
    <source>
        <dbReference type="Proteomes" id="UP000254771"/>
    </source>
</evidence>
<keyword evidence="6" id="KW-1185">Reference proteome</keyword>
<keyword evidence="5" id="KW-0255">Endonuclease</keyword>
<dbReference type="GO" id="GO:0004519">
    <property type="term" value="F:endonuclease activity"/>
    <property type="evidence" value="ECO:0007669"/>
    <property type="project" value="UniProtKB-KW"/>
</dbReference>
<dbReference type="Gene3D" id="3.90.220.20">
    <property type="entry name" value="DNA methylase specificity domains"/>
    <property type="match status" value="2"/>
</dbReference>
<feature type="domain" description="Type I restriction modification DNA specificity" evidence="4">
    <location>
        <begin position="210"/>
        <end position="378"/>
    </location>
</feature>
<dbReference type="InterPro" id="IPR000055">
    <property type="entry name" value="Restrct_endonuc_typeI_TRD"/>
</dbReference>
<proteinExistence type="inferred from homology"/>
<dbReference type="GO" id="GO:0009307">
    <property type="term" value="P:DNA restriction-modification system"/>
    <property type="evidence" value="ECO:0007669"/>
    <property type="project" value="UniProtKB-KW"/>
</dbReference>